<evidence type="ECO:0000313" key="5">
    <source>
        <dbReference type="Proteomes" id="UP000279972"/>
    </source>
</evidence>
<dbReference type="EMBL" id="PPEH01000006">
    <property type="protein sequence ID" value="PNW12611.1"/>
    <property type="molecule type" value="Genomic_DNA"/>
</dbReference>
<evidence type="ECO:0000313" key="3">
    <source>
        <dbReference type="EMBL" id="PNW12611.1"/>
    </source>
</evidence>
<dbReference type="Proteomes" id="UP000279972">
    <property type="component" value="Chromosome"/>
</dbReference>
<sequence length="127" mass="14625">MKNGMHIKSIFWALIFSVSFAVGVYCLSKYSLPIPLALLIIVFNSLLFGVYTFKSIRSISSLDEVQIRIQLEAVSVAFFMSLLLVMILGMVGLVKNLGLDNISYLYIFPLFFFFYFIGFFISKRKYR</sequence>
<evidence type="ECO:0000313" key="2">
    <source>
        <dbReference type="EMBL" id="AZA84056.1"/>
    </source>
</evidence>
<feature type="transmembrane region" description="Helical" evidence="1">
    <location>
        <begin position="73"/>
        <end position="91"/>
    </location>
</feature>
<feature type="transmembrane region" description="Helical" evidence="1">
    <location>
        <begin position="36"/>
        <end position="53"/>
    </location>
</feature>
<keyword evidence="1" id="KW-1133">Transmembrane helix</keyword>
<dbReference type="KEGG" id="clac:EG342_20165"/>
<evidence type="ECO:0008006" key="6">
    <source>
        <dbReference type="Google" id="ProtNLM"/>
    </source>
</evidence>
<evidence type="ECO:0000256" key="1">
    <source>
        <dbReference type="SAM" id="Phobius"/>
    </source>
</evidence>
<keyword evidence="1" id="KW-0472">Membrane</keyword>
<reference evidence="3 4" key="1">
    <citation type="submission" date="2018-01" db="EMBL/GenBank/DDBJ databases">
        <title>Draft genome sequences of Chryseobacterium lactis NCTC11390, Chryseobacterium oncorhynchi 701B-08, and Chryseobacterium viscerum 687B-08.</title>
        <authorList>
            <person name="Jeong J.-J."/>
            <person name="Lee Y.J."/>
            <person name="Park B."/>
            <person name="Choi I.-G."/>
            <person name="Kim K.D."/>
        </authorList>
    </citation>
    <scope>NUCLEOTIDE SEQUENCE [LARGE SCALE GENOMIC DNA]</scope>
    <source>
        <strain evidence="3 4">NCTC11390</strain>
    </source>
</reference>
<keyword evidence="1" id="KW-0812">Transmembrane</keyword>
<accession>A0A3G6RHB5</accession>
<dbReference type="EMBL" id="CP033924">
    <property type="protein sequence ID" value="AZA84056.1"/>
    <property type="molecule type" value="Genomic_DNA"/>
</dbReference>
<dbReference type="AlphaFoldDB" id="A0A3G6RHB5"/>
<organism evidence="3 4">
    <name type="scientific">Chryseobacterium lactis</name>
    <dbReference type="NCBI Taxonomy" id="1241981"/>
    <lineage>
        <taxon>Bacteria</taxon>
        <taxon>Pseudomonadati</taxon>
        <taxon>Bacteroidota</taxon>
        <taxon>Flavobacteriia</taxon>
        <taxon>Flavobacteriales</taxon>
        <taxon>Weeksellaceae</taxon>
        <taxon>Chryseobacterium group</taxon>
        <taxon>Chryseobacterium</taxon>
    </lineage>
</organism>
<protein>
    <recommendedName>
        <fullName evidence="6">DUF2178 domain-containing protein</fullName>
    </recommendedName>
</protein>
<feature type="transmembrane region" description="Helical" evidence="1">
    <location>
        <begin position="103"/>
        <end position="121"/>
    </location>
</feature>
<proteinExistence type="predicted"/>
<dbReference type="Proteomes" id="UP000236262">
    <property type="component" value="Unassembled WGS sequence"/>
</dbReference>
<evidence type="ECO:0000313" key="4">
    <source>
        <dbReference type="Proteomes" id="UP000236262"/>
    </source>
</evidence>
<reference evidence="2 5" key="2">
    <citation type="submission" date="2018-11" db="EMBL/GenBank/DDBJ databases">
        <title>Proposal to divide the Flavobacteriaceae and reorganize its genera based on Amino Acid Identity values calculated from whole genome sequences.</title>
        <authorList>
            <person name="Nicholson A.C."/>
            <person name="Gulvik C.A."/>
            <person name="Whitney A.M."/>
            <person name="Humrighouse B.W."/>
            <person name="Bell M."/>
            <person name="Holmes B."/>
            <person name="Steigerwalt A.G."/>
            <person name="Villarma A."/>
            <person name="Sheth M."/>
            <person name="Batra D."/>
            <person name="Pryor J."/>
            <person name="Bernardet J.-F."/>
            <person name="Hugo C."/>
            <person name="Kampfer P."/>
            <person name="Newman J."/>
            <person name="McQuiston J.R."/>
        </authorList>
    </citation>
    <scope>NUCLEOTIDE SEQUENCE [LARGE SCALE GENOMIC DNA]</scope>
    <source>
        <strain evidence="2 5">KC_1864</strain>
    </source>
</reference>
<gene>
    <name evidence="3" type="ORF">C1637_16325</name>
    <name evidence="2" type="ORF">EG342_20165</name>
</gene>
<keyword evidence="5" id="KW-1185">Reference proteome</keyword>
<name>A0A3G6RHB5_CHRLC</name>